<sequence length="1766" mass="200549">MMYDDKRPGSMLLYSCVNVDIHPSRMLQVSRVSESLPVFPSKALRTSISSSARFFANEWLVVVAGNKLFLWKYIRSSNTQPHSSCMSFDLPASDLPHSASLIGLLFPPNDSETSPSPTGCLALSSCGGNLRLWPRLMRNYVHVDSVLPAPIGGLLGDQAIQLEHIHVSGAFIVATRTGHLILIDTRNSQDNVVTRLLTNTNDGSLRSQGLLSGLGRRVSNFFSLVSSTTTSGPGKSLPARGGENFVFIRLISCTPSSASDNDKCLCFALYKNQLDIWSIHQNLDFQIGGVYTVASLIDSSRAFEDDPLNWEAVDFAIQSNRYTSGDQTLAYLLLSRTDQSQLSSSRELRLLTIKFNQLESSLCFVINNTVGIEYPFDDTELFNSDGFNIQFCLPTDSMPQLYPCLLGCLYCLRTGQVFIIEVLTGQLIGKLEFAPNSPNQLPCPQSLITIGNTDIHNLFIFLTCQFGLCSLTPCIDIHTVGNTISNYANELSNNSLVDMDQISLTGSEISMNKTTTMMNKSRSCITSCSTVSSQKFRKSELDFSIILHTIDNQRLKVNILFTTTDTYIISLTNESPDKPFQLSPVDRLFVGLSEVARVFWMRFKEQTLNYLKCIIHDQSAWKHFPSVYFRLIKRLLNEHPVNDARWQWLTTQLSATIDSIPIHDLHYLELEGPLTFQYIIPANITNHSSNDNYDRYGSTDSLLLPMTRLCARLDALHTLQELWLLLYQLCCSECHREQWNQSVNVDLISSVKLTDLPKYLNILLMPTKLFNNDDNYNTTTSSSSSSQLKKTRSQKHVKISHVYHEARSLMNEQAFTTNIKAYNHDNDDDNHRHPHDDNPIDYGHTVMTMNTTFPNSKYACCSIEHDQLIEDCAGRLIQSLDVDCLLKSADDCPLDGGDDFGDDSGNWAETHFLCGLHMASELVEFAKALQMKLAKEPQSLYQSVFNEVAMNAGFTSNYLQVIKSQDVVLQTVTLIPQLIKTFCKTIDTEMSTIATSSSSEGNCVSSDVSTTKNTVEFLIHVSRLIEAGVAEIVRYRETNLPNLFKTIESCNHQMKNKLSKKVYYLPCWLTDDEPYGLGNILLKLLTYLVKVGSNKLSSLLGEHDHVDQTSDQTTPNHQLVNDCINYAIDLIRSILSLAKQRVNWAIEQSTWAWRSTKELLSHGDDDDNLEAHRPHIHLPNIKNRLQVLQRLRRLKHWYASLREYLISIVGDQLHRPESALDLAEQFIDRDQIMRWCYLLEVQDEQYNLNVLDGCTNKDDDDNGLSSIEIDQRNRFHHHRLASVIRRIPSEWKLPDYALQWFLSHDERARVQSLLALLHRSNNSLNKTMNATNILHDTNLHTATTTKAATHTNISSMQQVSDNNYQYHHKPHSFMNSSHILDKSQSILDANISNHNVPLMKVTNVSKSIHDKLLDDNNNDPVEKFLHRKDVQNYAWPHLLSTGQYEKASTILYEEACKEFQYLGRRKTLFSLAKLTYLTTINHSDSLMIDRSSSESIFNIMHKGLAGAQCVEEEKEATRDRQDSFLLKVNAYLDWISLQELIDLNHVKSDSIFDNNNKINNKTSDDSNIRYKPVLSIPVLVRLSVNCAVSLNESVKIDRHHNDDDNEPMSNDDTHYLSEMIMHFRRAFTLIDILQNILDLRPNNIGYDDDDDCQNPMIVRDELLLHIWCQAIRMDEWSTSGDIHDPIQICTQSFICALVSNLYKNGVDVISLLPSPEQLFAADELTDLVKDPQFHYLIESGFEHMRNLLTKQNCNTPQDVVMTDICV</sequence>
<evidence type="ECO:0000256" key="2">
    <source>
        <dbReference type="ARBA" id="ARBA00005569"/>
    </source>
</evidence>
<reference evidence="6" key="1">
    <citation type="submission" date="2023-11" db="UniProtKB">
        <authorList>
            <consortium name="WormBaseParasite"/>
        </authorList>
    </citation>
    <scope>IDENTIFICATION</scope>
</reference>
<dbReference type="Gene3D" id="1.20.58.1380">
    <property type="match status" value="1"/>
</dbReference>
<evidence type="ECO:0000256" key="1">
    <source>
        <dbReference type="ARBA" id="ARBA00004123"/>
    </source>
</evidence>
<dbReference type="GO" id="GO:0000972">
    <property type="term" value="P:transcription-dependent tethering of RNA polymerase II gene DNA at nuclear periphery"/>
    <property type="evidence" value="ECO:0007669"/>
    <property type="project" value="TreeGrafter"/>
</dbReference>
<dbReference type="GO" id="GO:0016973">
    <property type="term" value="P:poly(A)+ mRNA export from nucleus"/>
    <property type="evidence" value="ECO:0007669"/>
    <property type="project" value="TreeGrafter"/>
</dbReference>
<proteinExistence type="inferred from homology"/>
<dbReference type="SUPFAM" id="SSF117289">
    <property type="entry name" value="Nucleoporin domain"/>
    <property type="match status" value="1"/>
</dbReference>
<keyword evidence="3" id="KW-0813">Transport</keyword>
<dbReference type="GO" id="GO:0006606">
    <property type="term" value="P:protein import into nucleus"/>
    <property type="evidence" value="ECO:0007669"/>
    <property type="project" value="TreeGrafter"/>
</dbReference>
<dbReference type="Gene3D" id="1.25.40.700">
    <property type="match status" value="1"/>
</dbReference>
<dbReference type="Gene3D" id="2.130.10.10">
    <property type="entry name" value="YVTN repeat-like/Quinoprotein amine dehydrogenase"/>
    <property type="match status" value="1"/>
</dbReference>
<dbReference type="WBParaSite" id="SMTH1_30800.1">
    <property type="protein sequence ID" value="SMTH1_30800.1"/>
    <property type="gene ID" value="SMTH1_30800"/>
</dbReference>
<evidence type="ECO:0000313" key="6">
    <source>
        <dbReference type="WBParaSite" id="SMTH1_30800.1"/>
    </source>
</evidence>
<keyword evidence="4" id="KW-0539">Nucleus</keyword>
<accession>A0AA85B4Q9</accession>
<name>A0AA85B4Q9_9TREM</name>
<dbReference type="PANTHER" id="PTHR13405:SF11">
    <property type="entry name" value="NUCLEAR PORE COMPLEX PROTEIN NUP133"/>
    <property type="match status" value="1"/>
</dbReference>
<dbReference type="GO" id="GO:0017056">
    <property type="term" value="F:structural constituent of nuclear pore"/>
    <property type="evidence" value="ECO:0007669"/>
    <property type="project" value="InterPro"/>
</dbReference>
<comment type="subcellular location">
    <subcellularLocation>
        <location evidence="1">Nucleus</location>
    </subcellularLocation>
</comment>
<dbReference type="Proteomes" id="UP000050791">
    <property type="component" value="Unassembled WGS sequence"/>
</dbReference>
<dbReference type="PANTHER" id="PTHR13405">
    <property type="entry name" value="NUCLEAR PORE COMPLEX PROTEIN NUP133"/>
    <property type="match status" value="1"/>
</dbReference>
<dbReference type="GO" id="GO:0031080">
    <property type="term" value="C:nuclear pore outer ring"/>
    <property type="evidence" value="ECO:0007669"/>
    <property type="project" value="TreeGrafter"/>
</dbReference>
<comment type="similarity">
    <text evidence="2">Belongs to the nucleoporin Nup133 family.</text>
</comment>
<evidence type="ECO:0000256" key="4">
    <source>
        <dbReference type="ARBA" id="ARBA00023242"/>
    </source>
</evidence>
<organism evidence="5 6">
    <name type="scientific">Schistosoma mattheei</name>
    <dbReference type="NCBI Taxonomy" id="31246"/>
    <lineage>
        <taxon>Eukaryota</taxon>
        <taxon>Metazoa</taxon>
        <taxon>Spiralia</taxon>
        <taxon>Lophotrochozoa</taxon>
        <taxon>Platyhelminthes</taxon>
        <taxon>Trematoda</taxon>
        <taxon>Digenea</taxon>
        <taxon>Strigeidida</taxon>
        <taxon>Schistosomatoidea</taxon>
        <taxon>Schistosomatidae</taxon>
        <taxon>Schistosoma</taxon>
    </lineage>
</organism>
<dbReference type="InterPro" id="IPR037624">
    <property type="entry name" value="Nup133-like"/>
</dbReference>
<evidence type="ECO:0000256" key="3">
    <source>
        <dbReference type="ARBA" id="ARBA00022448"/>
    </source>
</evidence>
<evidence type="ECO:0008006" key="7">
    <source>
        <dbReference type="Google" id="ProtNLM"/>
    </source>
</evidence>
<protein>
    <recommendedName>
        <fullName evidence="7">Nucleoporin_C domain-containing protein</fullName>
    </recommendedName>
</protein>
<dbReference type="InterPro" id="IPR015943">
    <property type="entry name" value="WD40/YVTN_repeat-like_dom_sf"/>
</dbReference>
<evidence type="ECO:0000313" key="5">
    <source>
        <dbReference type="Proteomes" id="UP000050791"/>
    </source>
</evidence>